<organism evidence="7">
    <name type="scientific">Albugo laibachii Nc14</name>
    <dbReference type="NCBI Taxonomy" id="890382"/>
    <lineage>
        <taxon>Eukaryota</taxon>
        <taxon>Sar</taxon>
        <taxon>Stramenopiles</taxon>
        <taxon>Oomycota</taxon>
        <taxon>Peronosporomycetes</taxon>
        <taxon>Albuginales</taxon>
        <taxon>Albuginaceae</taxon>
        <taxon>Albugo</taxon>
    </lineage>
</organism>
<dbReference type="EMBL" id="FR824062">
    <property type="protein sequence ID" value="CCA16031.1"/>
    <property type="molecule type" value="Genomic_DNA"/>
</dbReference>
<keyword evidence="3 5" id="KW-1133">Transmembrane helix</keyword>
<feature type="transmembrane region" description="Helical" evidence="5">
    <location>
        <begin position="250"/>
        <end position="269"/>
    </location>
</feature>
<dbReference type="Pfam" id="PF01925">
    <property type="entry name" value="TauE"/>
    <property type="match status" value="2"/>
</dbReference>
<dbReference type="PANTHER" id="PTHR14255:SF3">
    <property type="entry name" value="SULFITE EXPORTER TAUE_SAFE FAMILY PROTEIN 5-RELATED"/>
    <property type="match status" value="1"/>
</dbReference>
<evidence type="ECO:0000256" key="3">
    <source>
        <dbReference type="ARBA" id="ARBA00022989"/>
    </source>
</evidence>
<dbReference type="GO" id="GO:0016567">
    <property type="term" value="P:protein ubiquitination"/>
    <property type="evidence" value="ECO:0007669"/>
    <property type="project" value="TreeGrafter"/>
</dbReference>
<keyword evidence="6" id="KW-0732">Signal</keyword>
<feature type="transmembrane region" description="Helical" evidence="5">
    <location>
        <begin position="289"/>
        <end position="308"/>
    </location>
</feature>
<comment type="subcellular location">
    <subcellularLocation>
        <location evidence="1">Membrane</location>
        <topology evidence="1">Multi-pass membrane protein</topology>
    </subcellularLocation>
</comment>
<feature type="signal peptide" evidence="6">
    <location>
        <begin position="1"/>
        <end position="38"/>
    </location>
</feature>
<feature type="chain" id="PRO_5003261491" evidence="6">
    <location>
        <begin position="39"/>
        <end position="421"/>
    </location>
</feature>
<dbReference type="GO" id="GO:0031464">
    <property type="term" value="C:Cul4A-RING E3 ubiquitin ligase complex"/>
    <property type="evidence" value="ECO:0007669"/>
    <property type="project" value="TreeGrafter"/>
</dbReference>
<evidence type="ECO:0000256" key="1">
    <source>
        <dbReference type="ARBA" id="ARBA00004141"/>
    </source>
</evidence>
<dbReference type="GO" id="GO:0016020">
    <property type="term" value="C:membrane"/>
    <property type="evidence" value="ECO:0007669"/>
    <property type="project" value="UniProtKB-SubCell"/>
</dbReference>
<evidence type="ECO:0000256" key="2">
    <source>
        <dbReference type="ARBA" id="ARBA00022692"/>
    </source>
</evidence>
<protein>
    <submittedName>
        <fullName evidence="7">Uncharacterized protein AlNc14C17G1818</fullName>
    </submittedName>
</protein>
<name>F0W4J8_9STRA</name>
<feature type="transmembrane region" description="Helical" evidence="5">
    <location>
        <begin position="180"/>
        <end position="202"/>
    </location>
</feature>
<dbReference type="HOGENOM" id="CLU_652848_0_0_1"/>
<dbReference type="PANTHER" id="PTHR14255">
    <property type="entry name" value="CEREBLON"/>
    <property type="match status" value="1"/>
</dbReference>
<reference evidence="7" key="2">
    <citation type="submission" date="2011-02" db="EMBL/GenBank/DDBJ databases">
        <authorList>
            <person name="MacLean D."/>
        </authorList>
    </citation>
    <scope>NUCLEOTIDE SEQUENCE</scope>
</reference>
<feature type="transmembrane region" description="Helical" evidence="5">
    <location>
        <begin position="137"/>
        <end position="154"/>
    </location>
</feature>
<reference evidence="7" key="1">
    <citation type="journal article" date="2011" name="PLoS Biol.">
        <title>Gene gain and loss during evolution of obligate parasitism in the white rust pathogen of Arabidopsis thaliana.</title>
        <authorList>
            <person name="Kemen E."/>
            <person name="Gardiner A."/>
            <person name="Schultz-Larsen T."/>
            <person name="Kemen A.C."/>
            <person name="Balmuth A.L."/>
            <person name="Robert-Seilaniantz A."/>
            <person name="Bailey K."/>
            <person name="Holub E."/>
            <person name="Studholme D.J."/>
            <person name="Maclean D."/>
            <person name="Jones J.D."/>
        </authorList>
    </citation>
    <scope>NUCLEOTIDE SEQUENCE</scope>
</reference>
<sequence length="421" mass="45607">MQIKSKTLANCVTTFSMSMVHAYLVLVVLTFLLAKANAREYTRSHSVDASRVSSYNVSTISNACDRNSDCGGIDWICVNKQCVTNSETGEPLKDLSGIIGTFLSAAIASGCGLGGGGLLVPLYILTQHLSPQKAIPLSKAVIFGASISGLIVTLRRKHPFVSSRSIINFDAVLLMEPMTLAGTVIGVTMITILPDYIVTILLGQAQILRYSHHQFASDDCQDQSLTDQSLNLSDGGIMNRQKIQTSQRNLLCDMAVISLTWLSLIVISLVKGGHGAASIVGIGCGSYSYWAVITFMPYVFCAITAYFAQRILKQRAFLESYDYRYAEGEMRWDRRGVVRYPIFCSLAGVAAGMLGIGGGMVKGPILLEIRFHPQVASATSSTMIFFTSSTTVIQEALIGHKHSTMAPLDFLLVSWGNMASH</sequence>
<gene>
    <name evidence="7" type="primary">AlNc14C17G1818</name>
    <name evidence="7" type="ORF">ALNC14_021740</name>
</gene>
<feature type="transmembrane region" description="Helical" evidence="5">
    <location>
        <begin position="340"/>
        <end position="361"/>
    </location>
</feature>
<evidence type="ECO:0000256" key="6">
    <source>
        <dbReference type="SAM" id="SignalP"/>
    </source>
</evidence>
<evidence type="ECO:0000256" key="4">
    <source>
        <dbReference type="ARBA" id="ARBA00023136"/>
    </source>
</evidence>
<feature type="transmembrane region" description="Helical" evidence="5">
    <location>
        <begin position="98"/>
        <end position="125"/>
    </location>
</feature>
<keyword evidence="2 5" id="KW-0812">Transmembrane</keyword>
<proteinExistence type="predicted"/>
<dbReference type="InterPro" id="IPR002781">
    <property type="entry name" value="TM_pro_TauE-like"/>
</dbReference>
<accession>F0W4J8</accession>
<evidence type="ECO:0000313" key="7">
    <source>
        <dbReference type="EMBL" id="CCA16031.1"/>
    </source>
</evidence>
<keyword evidence="4 5" id="KW-0472">Membrane</keyword>
<dbReference type="AlphaFoldDB" id="F0W4J8"/>
<evidence type="ECO:0000256" key="5">
    <source>
        <dbReference type="SAM" id="Phobius"/>
    </source>
</evidence>